<proteinExistence type="predicted"/>
<dbReference type="PANTHER" id="PTHR24012">
    <property type="entry name" value="RNA BINDING PROTEIN"/>
    <property type="match status" value="1"/>
</dbReference>
<dbReference type="EMBL" id="CATOUU010001149">
    <property type="protein sequence ID" value="CAI9974534.1"/>
    <property type="molecule type" value="Genomic_DNA"/>
</dbReference>
<name>A0AA86R9X7_9EUKA</name>
<dbReference type="InterPro" id="IPR012677">
    <property type="entry name" value="Nucleotide-bd_a/b_plait_sf"/>
</dbReference>
<evidence type="ECO:0000313" key="7">
    <source>
        <dbReference type="Proteomes" id="UP001642409"/>
    </source>
</evidence>
<keyword evidence="7" id="KW-1185">Reference proteome</keyword>
<dbReference type="InterPro" id="IPR000504">
    <property type="entry name" value="RRM_dom"/>
</dbReference>
<dbReference type="EMBL" id="CAXDID020000340">
    <property type="protein sequence ID" value="CAL6079472.1"/>
    <property type="molecule type" value="Genomic_DNA"/>
</dbReference>
<dbReference type="Pfam" id="PF00076">
    <property type="entry name" value="RRM_1"/>
    <property type="match status" value="1"/>
</dbReference>
<dbReference type="GO" id="GO:0003723">
    <property type="term" value="F:RNA binding"/>
    <property type="evidence" value="ECO:0007669"/>
    <property type="project" value="UniProtKB-UniRule"/>
</dbReference>
<comment type="caution">
    <text evidence="5">The sequence shown here is derived from an EMBL/GenBank/DDBJ whole genome shotgun (WGS) entry which is preliminary data.</text>
</comment>
<dbReference type="SMART" id="SM00360">
    <property type="entry name" value="RRM"/>
    <property type="match status" value="3"/>
</dbReference>
<organism evidence="5">
    <name type="scientific">Hexamita inflata</name>
    <dbReference type="NCBI Taxonomy" id="28002"/>
    <lineage>
        <taxon>Eukaryota</taxon>
        <taxon>Metamonada</taxon>
        <taxon>Diplomonadida</taxon>
        <taxon>Hexamitidae</taxon>
        <taxon>Hexamitinae</taxon>
        <taxon>Hexamita</taxon>
    </lineage>
</organism>
<reference evidence="5" key="1">
    <citation type="submission" date="2023-06" db="EMBL/GenBank/DDBJ databases">
        <authorList>
            <person name="Kurt Z."/>
        </authorList>
    </citation>
    <scope>NUCLEOTIDE SEQUENCE</scope>
</reference>
<keyword evidence="1" id="KW-0677">Repeat</keyword>
<gene>
    <name evidence="6" type="ORF">HINF_LOCUS59402</name>
    <name evidence="5" type="ORF">HINF_LOCUS62179</name>
</gene>
<dbReference type="Proteomes" id="UP001642409">
    <property type="component" value="Unassembled WGS sequence"/>
</dbReference>
<evidence type="ECO:0000256" key="1">
    <source>
        <dbReference type="ARBA" id="ARBA00022737"/>
    </source>
</evidence>
<dbReference type="AlphaFoldDB" id="A0AA86R9X7"/>
<evidence type="ECO:0000259" key="4">
    <source>
        <dbReference type="PROSITE" id="PS50102"/>
    </source>
</evidence>
<dbReference type="CDD" id="cd00590">
    <property type="entry name" value="RRM_SF"/>
    <property type="match status" value="1"/>
</dbReference>
<protein>
    <submittedName>
        <fullName evidence="5">Polyadenylate-binding protein</fullName>
    </submittedName>
    <submittedName>
        <fullName evidence="6">Polyadenylate-binding_protein</fullName>
    </submittedName>
</protein>
<dbReference type="SUPFAM" id="SSF54928">
    <property type="entry name" value="RNA-binding domain, RBD"/>
    <property type="match status" value="2"/>
</dbReference>
<keyword evidence="2 3" id="KW-0694">RNA-binding</keyword>
<evidence type="ECO:0000256" key="3">
    <source>
        <dbReference type="PROSITE-ProRule" id="PRU00176"/>
    </source>
</evidence>
<evidence type="ECO:0000313" key="5">
    <source>
        <dbReference type="EMBL" id="CAI9974534.1"/>
    </source>
</evidence>
<dbReference type="Gene3D" id="3.30.70.330">
    <property type="match status" value="2"/>
</dbReference>
<reference evidence="6 7" key="2">
    <citation type="submission" date="2024-07" db="EMBL/GenBank/DDBJ databases">
        <authorList>
            <person name="Akdeniz Z."/>
        </authorList>
    </citation>
    <scope>NUCLEOTIDE SEQUENCE [LARGE SCALE GENOMIC DNA]</scope>
</reference>
<dbReference type="PROSITE" id="PS50102">
    <property type="entry name" value="RRM"/>
    <property type="match status" value="2"/>
</dbReference>
<accession>A0AA86R9X7</accession>
<dbReference type="InterPro" id="IPR035979">
    <property type="entry name" value="RBD_domain_sf"/>
</dbReference>
<feature type="domain" description="RRM" evidence="4">
    <location>
        <begin position="265"/>
        <end position="352"/>
    </location>
</feature>
<sequence>MSRLFLTKIPQEVTVDIITLALNQNNLFPSVPFKILEINKKRTAVIPFDNEECMQQALQLLNTTQFNNNQMIAKVYVPDMKNTLDPQANIVIKNIPLEITEFEIQDLFKAFGYIISTKINKTMCYIQYSSSDEATSAIVQADGKFLGTNQITVEMFKQSSQRIQESKEVIIQSLKLDMSQVDVIQFIQEKTKVQITNPLSLLPDKRPKHLNSNGQCAIFTAETPLQASDIVSIINTLNYKFEGVFDIVKAEIKQPPDFKKKLELDKIRTCGVSVIGVKDMSEDDIKFFFEYYGEIEKILYPKDFNEKGAHINILFKNEQSAQEAVKYGAIDEAKEEIRLAKNQKIEVYWTSKENINSQKHK</sequence>
<evidence type="ECO:0000256" key="2">
    <source>
        <dbReference type="ARBA" id="ARBA00022884"/>
    </source>
</evidence>
<feature type="domain" description="RRM" evidence="4">
    <location>
        <begin position="88"/>
        <end position="158"/>
    </location>
</feature>
<evidence type="ECO:0000313" key="6">
    <source>
        <dbReference type="EMBL" id="CAL6079472.1"/>
    </source>
</evidence>